<dbReference type="GO" id="GO:0015886">
    <property type="term" value="P:heme transport"/>
    <property type="evidence" value="ECO:0007669"/>
    <property type="project" value="InterPro"/>
</dbReference>
<gene>
    <name evidence="13" type="ORF">GGQ87_001118</name>
</gene>
<dbReference type="EMBL" id="JAATJM010000001">
    <property type="protein sequence ID" value="NJC40860.1"/>
    <property type="molecule type" value="Genomic_DNA"/>
</dbReference>
<dbReference type="AlphaFoldDB" id="A0A7X5YJ05"/>
<evidence type="ECO:0000256" key="9">
    <source>
        <dbReference type="ARBA" id="ARBA00022748"/>
    </source>
</evidence>
<dbReference type="NCBIfam" id="TIGR03141">
    <property type="entry name" value="cytochro_ccmD"/>
    <property type="match status" value="1"/>
</dbReference>
<evidence type="ECO:0000256" key="3">
    <source>
        <dbReference type="ARBA" id="ARBA00008741"/>
    </source>
</evidence>
<evidence type="ECO:0000256" key="4">
    <source>
        <dbReference type="ARBA" id="ARBA00016461"/>
    </source>
</evidence>
<keyword evidence="14" id="KW-1185">Reference proteome</keyword>
<reference evidence="13 14" key="1">
    <citation type="submission" date="2020-03" db="EMBL/GenBank/DDBJ databases">
        <title>Genomic Encyclopedia of Type Strains, Phase IV (KMG-IV): sequencing the most valuable type-strain genomes for metagenomic binning, comparative biology and taxonomic classification.</title>
        <authorList>
            <person name="Goeker M."/>
        </authorList>
    </citation>
    <scope>NUCLEOTIDE SEQUENCE [LARGE SCALE GENOMIC DNA]</scope>
    <source>
        <strain evidence="13 14">DSM 4736</strain>
    </source>
</reference>
<sequence length="49" mass="5361">MIDLDMSPYAAFVWPAWAISAVVLAGLAVRAVAASRRWSAELKRLDAED</sequence>
<keyword evidence="7 12" id="KW-0997">Cell inner membrane</keyword>
<keyword evidence="10 12" id="KW-1133">Transmembrane helix</keyword>
<dbReference type="GO" id="GO:0017004">
    <property type="term" value="P:cytochrome complex assembly"/>
    <property type="evidence" value="ECO:0007669"/>
    <property type="project" value="UniProtKB-KW"/>
</dbReference>
<evidence type="ECO:0000256" key="7">
    <source>
        <dbReference type="ARBA" id="ARBA00022519"/>
    </source>
</evidence>
<name>A0A7X5YJ05_9CAUL</name>
<dbReference type="InterPro" id="IPR007078">
    <property type="entry name" value="Haem_export_protD_CcmD"/>
</dbReference>
<evidence type="ECO:0000256" key="6">
    <source>
        <dbReference type="ARBA" id="ARBA00022475"/>
    </source>
</evidence>
<keyword evidence="9 12" id="KW-0201">Cytochrome c-type biogenesis</keyword>
<dbReference type="RefSeq" id="WP_168045699.1">
    <property type="nucleotide sequence ID" value="NZ_JAATJM010000001.1"/>
</dbReference>
<organism evidence="13 14">
    <name type="scientific">Brevundimonas alba</name>
    <dbReference type="NCBI Taxonomy" id="74314"/>
    <lineage>
        <taxon>Bacteria</taxon>
        <taxon>Pseudomonadati</taxon>
        <taxon>Pseudomonadota</taxon>
        <taxon>Alphaproteobacteria</taxon>
        <taxon>Caulobacterales</taxon>
        <taxon>Caulobacteraceae</taxon>
        <taxon>Brevundimonas</taxon>
    </lineage>
</organism>
<dbReference type="GO" id="GO:0005886">
    <property type="term" value="C:plasma membrane"/>
    <property type="evidence" value="ECO:0007669"/>
    <property type="project" value="UniProtKB-SubCell"/>
</dbReference>
<evidence type="ECO:0000256" key="1">
    <source>
        <dbReference type="ARBA" id="ARBA00002442"/>
    </source>
</evidence>
<keyword evidence="5 12" id="KW-0813">Transport</keyword>
<feature type="transmembrane region" description="Helical" evidence="12">
    <location>
        <begin position="12"/>
        <end position="33"/>
    </location>
</feature>
<protein>
    <recommendedName>
        <fullName evidence="4 12">Heme exporter protein D</fullName>
    </recommendedName>
</protein>
<keyword evidence="11 12" id="KW-0472">Membrane</keyword>
<comment type="caution">
    <text evidence="13">The sequence shown here is derived from an EMBL/GenBank/DDBJ whole genome shotgun (WGS) entry which is preliminary data.</text>
</comment>
<accession>A0A7X5YJ05</accession>
<evidence type="ECO:0000256" key="5">
    <source>
        <dbReference type="ARBA" id="ARBA00022448"/>
    </source>
</evidence>
<evidence type="ECO:0000256" key="10">
    <source>
        <dbReference type="ARBA" id="ARBA00022989"/>
    </source>
</evidence>
<evidence type="ECO:0000313" key="13">
    <source>
        <dbReference type="EMBL" id="NJC40860.1"/>
    </source>
</evidence>
<dbReference type="Pfam" id="PF04995">
    <property type="entry name" value="CcmD"/>
    <property type="match status" value="1"/>
</dbReference>
<comment type="similarity">
    <text evidence="3 12">Belongs to the CcmD/CycX/HelD family.</text>
</comment>
<comment type="function">
    <text evidence="1 12">Required for the export of heme to the periplasm for the biogenesis of c-type cytochromes.</text>
</comment>
<dbReference type="Proteomes" id="UP000587415">
    <property type="component" value="Unassembled WGS sequence"/>
</dbReference>
<proteinExistence type="inferred from homology"/>
<evidence type="ECO:0000256" key="8">
    <source>
        <dbReference type="ARBA" id="ARBA00022692"/>
    </source>
</evidence>
<evidence type="ECO:0000313" key="14">
    <source>
        <dbReference type="Proteomes" id="UP000587415"/>
    </source>
</evidence>
<evidence type="ECO:0000256" key="2">
    <source>
        <dbReference type="ARBA" id="ARBA00004377"/>
    </source>
</evidence>
<keyword evidence="6 12" id="KW-1003">Cell membrane</keyword>
<evidence type="ECO:0000256" key="12">
    <source>
        <dbReference type="RuleBase" id="RU363101"/>
    </source>
</evidence>
<evidence type="ECO:0000256" key="11">
    <source>
        <dbReference type="ARBA" id="ARBA00023136"/>
    </source>
</evidence>
<keyword evidence="8 12" id="KW-0812">Transmembrane</keyword>
<comment type="subcellular location">
    <subcellularLocation>
        <location evidence="2 12">Cell inner membrane</location>
        <topology evidence="2 12">Single-pass membrane protein</topology>
    </subcellularLocation>
</comment>